<evidence type="ECO:0000313" key="1">
    <source>
        <dbReference type="EMBL" id="CDH58091.1"/>
    </source>
</evidence>
<organism evidence="1 2">
    <name type="scientific">Lichtheimia corymbifera JMRC:FSU:9682</name>
    <dbReference type="NCBI Taxonomy" id="1263082"/>
    <lineage>
        <taxon>Eukaryota</taxon>
        <taxon>Fungi</taxon>
        <taxon>Fungi incertae sedis</taxon>
        <taxon>Mucoromycota</taxon>
        <taxon>Mucoromycotina</taxon>
        <taxon>Mucoromycetes</taxon>
        <taxon>Mucorales</taxon>
        <taxon>Lichtheimiaceae</taxon>
        <taxon>Lichtheimia</taxon>
    </lineage>
</organism>
<proteinExistence type="predicted"/>
<reference evidence="1" key="1">
    <citation type="submission" date="2013-08" db="EMBL/GenBank/DDBJ databases">
        <title>Gene expansion shapes genome architecture in the human pathogen Lichtheimia corymbifera: an evolutionary genomics analysis in the ancient terrestrial Mucorales (Mucoromycotina).</title>
        <authorList>
            <person name="Schwartze V.U."/>
            <person name="Winter S."/>
            <person name="Shelest E."/>
            <person name="Marcet-Houben M."/>
            <person name="Horn F."/>
            <person name="Wehner S."/>
            <person name="Hoffmann K."/>
            <person name="Riege K."/>
            <person name="Sammeth M."/>
            <person name="Nowrousian M."/>
            <person name="Valiante V."/>
            <person name="Linde J."/>
            <person name="Jacobsen I.D."/>
            <person name="Marz M."/>
            <person name="Brakhage A.A."/>
            <person name="Gabaldon T."/>
            <person name="Bocker S."/>
            <person name="Voigt K."/>
        </authorList>
    </citation>
    <scope>NUCLEOTIDE SEQUENCE [LARGE SCALE GENOMIC DNA]</scope>
    <source>
        <strain evidence="1">FSU 9682</strain>
    </source>
</reference>
<dbReference type="AlphaFoldDB" id="A0A068SA19"/>
<comment type="caution">
    <text evidence="1">The sequence shown here is derived from an EMBL/GenBank/DDBJ whole genome shotgun (WGS) entry which is preliminary data.</text>
</comment>
<keyword evidence="2" id="KW-1185">Reference proteome</keyword>
<accession>A0A068SA19</accession>
<dbReference type="EMBL" id="CBTN010000052">
    <property type="protein sequence ID" value="CDH58091.1"/>
    <property type="molecule type" value="Genomic_DNA"/>
</dbReference>
<protein>
    <submittedName>
        <fullName evidence="1">Uncharacterized protein</fullName>
    </submittedName>
</protein>
<sequence>MESTDTSLLGRNSHVAIIPGLGHVMVIRHVVEKGIKKHRVTILIHVQIFAIICVYDHKGMLPTSEICL</sequence>
<dbReference type="VEuPathDB" id="FungiDB:LCOR_08970.1"/>
<evidence type="ECO:0000313" key="2">
    <source>
        <dbReference type="Proteomes" id="UP000027586"/>
    </source>
</evidence>
<dbReference type="Proteomes" id="UP000027586">
    <property type="component" value="Unassembled WGS sequence"/>
</dbReference>
<gene>
    <name evidence="1" type="ORF">LCOR_08970.1</name>
</gene>
<name>A0A068SA19_9FUNG</name>